<dbReference type="PROSITE" id="PS50863">
    <property type="entry name" value="B3"/>
    <property type="match status" value="1"/>
</dbReference>
<comment type="subcellular location">
    <subcellularLocation>
        <location evidence="1">Nucleus</location>
    </subcellularLocation>
</comment>
<keyword evidence="3" id="KW-0936">Ethylene signaling pathway</keyword>
<comment type="similarity">
    <text evidence="2">Belongs to the AP2/ERF transcription factor family. RAV subfamily.</text>
</comment>
<dbReference type="Pfam" id="PF02362">
    <property type="entry name" value="B3"/>
    <property type="match status" value="1"/>
</dbReference>
<dbReference type="SMART" id="SM00380">
    <property type="entry name" value="AP2"/>
    <property type="match status" value="1"/>
</dbReference>
<feature type="region of interest" description="Disordered" evidence="8">
    <location>
        <begin position="1"/>
        <end position="33"/>
    </location>
</feature>
<dbReference type="GO" id="GO:0005634">
    <property type="term" value="C:nucleus"/>
    <property type="evidence" value="ECO:0007669"/>
    <property type="project" value="UniProtKB-SubCell"/>
</dbReference>
<dbReference type="SMART" id="SM01019">
    <property type="entry name" value="B3"/>
    <property type="match status" value="1"/>
</dbReference>
<evidence type="ECO:0000313" key="12">
    <source>
        <dbReference type="Proteomes" id="UP001054252"/>
    </source>
</evidence>
<dbReference type="EMBL" id="BPVZ01000036">
    <property type="protein sequence ID" value="GKV12578.1"/>
    <property type="molecule type" value="Genomic_DNA"/>
</dbReference>
<evidence type="ECO:0000256" key="2">
    <source>
        <dbReference type="ARBA" id="ARBA00009089"/>
    </source>
</evidence>
<keyword evidence="12" id="KW-1185">Reference proteome</keyword>
<evidence type="ECO:0000256" key="7">
    <source>
        <dbReference type="ARBA" id="ARBA00023242"/>
    </source>
</evidence>
<dbReference type="SUPFAM" id="SSF54171">
    <property type="entry name" value="DNA-binding domain"/>
    <property type="match status" value="1"/>
</dbReference>
<dbReference type="AlphaFoldDB" id="A0AAV5JD65"/>
<evidence type="ECO:0000256" key="8">
    <source>
        <dbReference type="SAM" id="MobiDB-lite"/>
    </source>
</evidence>
<feature type="domain" description="AP2/ERF" evidence="10">
    <location>
        <begin position="46"/>
        <end position="101"/>
    </location>
</feature>
<keyword evidence="6" id="KW-0804">Transcription</keyword>
<evidence type="ECO:0000256" key="3">
    <source>
        <dbReference type="ARBA" id="ARBA00022745"/>
    </source>
</evidence>
<keyword evidence="7" id="KW-0539">Nucleus</keyword>
<proteinExistence type="inferred from homology"/>
<dbReference type="FunFam" id="3.30.730.10:FF:000008">
    <property type="entry name" value="AP2 domain-containing protein RAP2.8"/>
    <property type="match status" value="1"/>
</dbReference>
<gene>
    <name evidence="11" type="ORF">SLEP1_g23704</name>
</gene>
<dbReference type="Gene3D" id="2.40.330.10">
    <property type="entry name" value="DNA-binding pseudobarrel domain"/>
    <property type="match status" value="1"/>
</dbReference>
<evidence type="ECO:0000259" key="10">
    <source>
        <dbReference type="PROSITE" id="PS51032"/>
    </source>
</evidence>
<keyword evidence="5" id="KW-0238">DNA-binding</keyword>
<dbReference type="InterPro" id="IPR036955">
    <property type="entry name" value="AP2/ERF_dom_sf"/>
</dbReference>
<accession>A0AAV5JD65</accession>
<dbReference type="Pfam" id="PF00847">
    <property type="entry name" value="AP2"/>
    <property type="match status" value="1"/>
</dbReference>
<evidence type="ECO:0000256" key="1">
    <source>
        <dbReference type="ARBA" id="ARBA00004123"/>
    </source>
</evidence>
<dbReference type="InterPro" id="IPR001471">
    <property type="entry name" value="AP2/ERF_dom"/>
</dbReference>
<dbReference type="InterPro" id="IPR016177">
    <property type="entry name" value="DNA-bd_dom_sf"/>
</dbReference>
<evidence type="ECO:0000313" key="11">
    <source>
        <dbReference type="EMBL" id="GKV12578.1"/>
    </source>
</evidence>
<dbReference type="InterPro" id="IPR015300">
    <property type="entry name" value="DNA-bd_pseudobarrel_sf"/>
</dbReference>
<dbReference type="InterPro" id="IPR003340">
    <property type="entry name" value="B3_DNA-bd"/>
</dbReference>
<feature type="domain" description="TF-B3" evidence="9">
    <location>
        <begin position="162"/>
        <end position="274"/>
    </location>
</feature>
<dbReference type="Proteomes" id="UP001054252">
    <property type="component" value="Unassembled WGS sequence"/>
</dbReference>
<keyword evidence="4" id="KW-0805">Transcription regulation</keyword>
<organism evidence="11 12">
    <name type="scientific">Rubroshorea leprosula</name>
    <dbReference type="NCBI Taxonomy" id="152421"/>
    <lineage>
        <taxon>Eukaryota</taxon>
        <taxon>Viridiplantae</taxon>
        <taxon>Streptophyta</taxon>
        <taxon>Embryophyta</taxon>
        <taxon>Tracheophyta</taxon>
        <taxon>Spermatophyta</taxon>
        <taxon>Magnoliopsida</taxon>
        <taxon>eudicotyledons</taxon>
        <taxon>Gunneridae</taxon>
        <taxon>Pentapetalae</taxon>
        <taxon>rosids</taxon>
        <taxon>malvids</taxon>
        <taxon>Malvales</taxon>
        <taxon>Dipterocarpaceae</taxon>
        <taxon>Rubroshorea</taxon>
    </lineage>
</organism>
<reference evidence="11 12" key="1">
    <citation type="journal article" date="2021" name="Commun. Biol.">
        <title>The genome of Shorea leprosula (Dipterocarpaceae) highlights the ecological relevance of drought in aseasonal tropical rainforests.</title>
        <authorList>
            <person name="Ng K.K.S."/>
            <person name="Kobayashi M.J."/>
            <person name="Fawcett J.A."/>
            <person name="Hatakeyama M."/>
            <person name="Paape T."/>
            <person name="Ng C.H."/>
            <person name="Ang C.C."/>
            <person name="Tnah L.H."/>
            <person name="Lee C.T."/>
            <person name="Nishiyama T."/>
            <person name="Sese J."/>
            <person name="O'Brien M.J."/>
            <person name="Copetti D."/>
            <person name="Mohd Noor M.I."/>
            <person name="Ong R.C."/>
            <person name="Putra M."/>
            <person name="Sireger I.Z."/>
            <person name="Indrioko S."/>
            <person name="Kosugi Y."/>
            <person name="Izuno A."/>
            <person name="Isagi Y."/>
            <person name="Lee S.L."/>
            <person name="Shimizu K.K."/>
        </authorList>
    </citation>
    <scope>NUCLEOTIDE SEQUENCE [LARGE SCALE GENOMIC DNA]</scope>
    <source>
        <strain evidence="11">214</strain>
    </source>
</reference>
<dbReference type="SUPFAM" id="SSF101936">
    <property type="entry name" value="DNA-binding pseudobarrel domain"/>
    <property type="match status" value="1"/>
</dbReference>
<dbReference type="CDD" id="cd00018">
    <property type="entry name" value="AP2"/>
    <property type="match status" value="1"/>
</dbReference>
<sequence length="340" mass="39139">MEDDASSMVSNTKTNGPSETSSGTSNYVLSRPNKRGRYENGVALGRFKGVVPHNNGRWGAQIYANHQRIWLGTFSSAKEAAMAYDSAAIMLRSGDSPRNFPWTEESFNELDFQNLYSVDAILGMIRDGSYQSRFLDFLKSAERKEITSEPRSIRNFPCTLLFQKELTPSDVGKLNRLVIPKKYAVKYFTCIENEEPLVHCGGIEDVELVFYDRGMKVWKFRYCYWRSSQSFVLTRGWNKFVKEKNLRHRDVIAFYSCRSKDGQSYILIDVNRESSMNENKIVVLESSVEEDVNVELDLKLGTNFSSTMDFDNEDDKRQVKLPYNVEKKEVRLFGVQIIVD</sequence>
<evidence type="ECO:0000256" key="6">
    <source>
        <dbReference type="ARBA" id="ARBA00023163"/>
    </source>
</evidence>
<evidence type="ECO:0000259" key="9">
    <source>
        <dbReference type="PROSITE" id="PS50863"/>
    </source>
</evidence>
<dbReference type="GO" id="GO:0009873">
    <property type="term" value="P:ethylene-activated signaling pathway"/>
    <property type="evidence" value="ECO:0007669"/>
    <property type="project" value="UniProtKB-KW"/>
</dbReference>
<dbReference type="CDD" id="cd10017">
    <property type="entry name" value="B3_DNA"/>
    <property type="match status" value="1"/>
</dbReference>
<protein>
    <submittedName>
        <fullName evidence="11">Uncharacterized protein</fullName>
    </submittedName>
</protein>
<name>A0AAV5JD65_9ROSI</name>
<feature type="compositionally biased region" description="Polar residues" evidence="8">
    <location>
        <begin position="7"/>
        <end position="28"/>
    </location>
</feature>
<dbReference type="GO" id="GO:0003700">
    <property type="term" value="F:DNA-binding transcription factor activity"/>
    <property type="evidence" value="ECO:0007669"/>
    <property type="project" value="InterPro"/>
</dbReference>
<dbReference type="InterPro" id="IPR044800">
    <property type="entry name" value="LEC2-like"/>
</dbReference>
<dbReference type="PANTHER" id="PTHR31140:SF80">
    <property type="entry name" value="AP2_ERF AND B3 DOMAIN TRANSCRIPTION FACTOR"/>
    <property type="match status" value="1"/>
</dbReference>
<dbReference type="PANTHER" id="PTHR31140">
    <property type="entry name" value="B3 DOMAIN-CONTAINING TRANSCRIPTION FACTOR ABI3"/>
    <property type="match status" value="1"/>
</dbReference>
<evidence type="ECO:0000256" key="5">
    <source>
        <dbReference type="ARBA" id="ARBA00023125"/>
    </source>
</evidence>
<comment type="caution">
    <text evidence="11">The sequence shown here is derived from an EMBL/GenBank/DDBJ whole genome shotgun (WGS) entry which is preliminary data.</text>
</comment>
<dbReference type="PROSITE" id="PS51032">
    <property type="entry name" value="AP2_ERF"/>
    <property type="match status" value="1"/>
</dbReference>
<dbReference type="GO" id="GO:0003677">
    <property type="term" value="F:DNA binding"/>
    <property type="evidence" value="ECO:0007669"/>
    <property type="project" value="UniProtKB-KW"/>
</dbReference>
<dbReference type="Gene3D" id="3.30.730.10">
    <property type="entry name" value="AP2/ERF domain"/>
    <property type="match status" value="1"/>
</dbReference>
<evidence type="ECO:0000256" key="4">
    <source>
        <dbReference type="ARBA" id="ARBA00023015"/>
    </source>
</evidence>